<protein>
    <submittedName>
        <fullName evidence="1">Uncharacterized protein</fullName>
    </submittedName>
</protein>
<proteinExistence type="predicted"/>
<accession>A0A2N3Y012</accession>
<dbReference type="EMBL" id="PJNB01000001">
    <property type="protein sequence ID" value="PKW16230.1"/>
    <property type="molecule type" value="Genomic_DNA"/>
</dbReference>
<dbReference type="STRING" id="994479.GCA_000194155_03183"/>
<reference evidence="1" key="1">
    <citation type="submission" date="2017-12" db="EMBL/GenBank/DDBJ databases">
        <title>Sequencing the genomes of 1000 Actinobacteria strains.</title>
        <authorList>
            <person name="Klenk H.-P."/>
        </authorList>
    </citation>
    <scope>NUCLEOTIDE SEQUENCE [LARGE SCALE GENOMIC DNA]</scope>
    <source>
        <strain evidence="1">DSM 44228</strain>
    </source>
</reference>
<organism evidence="1 2">
    <name type="scientific">Saccharopolyspora spinosa</name>
    <dbReference type="NCBI Taxonomy" id="60894"/>
    <lineage>
        <taxon>Bacteria</taxon>
        <taxon>Bacillati</taxon>
        <taxon>Actinomycetota</taxon>
        <taxon>Actinomycetes</taxon>
        <taxon>Pseudonocardiales</taxon>
        <taxon>Pseudonocardiaceae</taxon>
        <taxon>Saccharopolyspora</taxon>
    </lineage>
</organism>
<dbReference type="AlphaFoldDB" id="A0A2N3Y012"/>
<gene>
    <name evidence="1" type="ORF">A8926_4042</name>
</gene>
<sequence length="44" mass="4524">MDNSRLSACVYETIVAPVDMVLIRGSTAVERVSRAAAVLSGSAG</sequence>
<name>A0A2N3Y012_SACSN</name>
<dbReference type="Proteomes" id="UP000233786">
    <property type="component" value="Unassembled WGS sequence"/>
</dbReference>
<evidence type="ECO:0000313" key="1">
    <source>
        <dbReference type="EMBL" id="PKW16230.1"/>
    </source>
</evidence>
<evidence type="ECO:0000313" key="2">
    <source>
        <dbReference type="Proteomes" id="UP000233786"/>
    </source>
</evidence>
<keyword evidence="2" id="KW-1185">Reference proteome</keyword>
<comment type="caution">
    <text evidence="1">The sequence shown here is derived from an EMBL/GenBank/DDBJ whole genome shotgun (WGS) entry which is preliminary data.</text>
</comment>